<evidence type="ECO:0000256" key="4">
    <source>
        <dbReference type="ARBA" id="ARBA00022884"/>
    </source>
</evidence>
<keyword evidence="5 6" id="KW-0648">Protein biosynthesis</keyword>
<dbReference type="Proteomes" id="UP001211065">
    <property type="component" value="Unassembled WGS sequence"/>
</dbReference>
<reference evidence="7" key="1">
    <citation type="submission" date="2020-05" db="EMBL/GenBank/DDBJ databases">
        <title>Phylogenomic resolution of chytrid fungi.</title>
        <authorList>
            <person name="Stajich J.E."/>
            <person name="Amses K."/>
            <person name="Simmons R."/>
            <person name="Seto K."/>
            <person name="Myers J."/>
            <person name="Bonds A."/>
            <person name="Quandt C.A."/>
            <person name="Barry K."/>
            <person name="Liu P."/>
            <person name="Grigoriev I."/>
            <person name="Longcore J.E."/>
            <person name="James T.Y."/>
        </authorList>
    </citation>
    <scope>NUCLEOTIDE SEQUENCE</scope>
    <source>
        <strain evidence="7">JEL0476</strain>
    </source>
</reference>
<evidence type="ECO:0000256" key="5">
    <source>
        <dbReference type="ARBA" id="ARBA00022917"/>
    </source>
</evidence>
<keyword evidence="3" id="KW-0810">Translation regulation</keyword>
<evidence type="ECO:0000256" key="3">
    <source>
        <dbReference type="ARBA" id="ARBA00022845"/>
    </source>
</evidence>
<dbReference type="PANTHER" id="PTHR11960">
    <property type="entry name" value="EUKARYOTIC TRANSLATION INITIATION FACTOR 4E RELATED"/>
    <property type="match status" value="1"/>
</dbReference>
<dbReference type="Pfam" id="PF01652">
    <property type="entry name" value="IF4E"/>
    <property type="match status" value="1"/>
</dbReference>
<gene>
    <name evidence="7" type="ORF">HK099_007817</name>
</gene>
<keyword evidence="4 6" id="KW-0694">RNA-binding</keyword>
<evidence type="ECO:0000313" key="7">
    <source>
        <dbReference type="EMBL" id="KAJ3227948.1"/>
    </source>
</evidence>
<evidence type="ECO:0000313" key="8">
    <source>
        <dbReference type="Proteomes" id="UP001211065"/>
    </source>
</evidence>
<dbReference type="GO" id="GO:0003743">
    <property type="term" value="F:translation initiation factor activity"/>
    <property type="evidence" value="ECO:0007669"/>
    <property type="project" value="UniProtKB-KW"/>
</dbReference>
<evidence type="ECO:0000256" key="2">
    <source>
        <dbReference type="ARBA" id="ARBA00022540"/>
    </source>
</evidence>
<comment type="caution">
    <text evidence="7">The sequence shown here is derived from an EMBL/GenBank/DDBJ whole genome shotgun (WGS) entry which is preliminary data.</text>
</comment>
<keyword evidence="8" id="KW-1185">Reference proteome</keyword>
<name>A0AAD5XZH9_9FUNG</name>
<evidence type="ECO:0008006" key="9">
    <source>
        <dbReference type="Google" id="ProtNLM"/>
    </source>
</evidence>
<dbReference type="GO" id="GO:0000340">
    <property type="term" value="F:RNA 7-methylguanosine cap binding"/>
    <property type="evidence" value="ECO:0007669"/>
    <property type="project" value="TreeGrafter"/>
</dbReference>
<organism evidence="7 8">
    <name type="scientific">Clydaea vesicula</name>
    <dbReference type="NCBI Taxonomy" id="447962"/>
    <lineage>
        <taxon>Eukaryota</taxon>
        <taxon>Fungi</taxon>
        <taxon>Fungi incertae sedis</taxon>
        <taxon>Chytridiomycota</taxon>
        <taxon>Chytridiomycota incertae sedis</taxon>
        <taxon>Chytridiomycetes</taxon>
        <taxon>Lobulomycetales</taxon>
        <taxon>Lobulomycetaceae</taxon>
        <taxon>Clydaea</taxon>
    </lineage>
</organism>
<protein>
    <recommendedName>
        <fullName evidence="9">Eukaryotic translation initiation factor 4E</fullName>
    </recommendedName>
</protein>
<comment type="similarity">
    <text evidence="1 6">Belongs to the eukaryotic initiation factor 4E family.</text>
</comment>
<dbReference type="AlphaFoldDB" id="A0AAD5XZH9"/>
<evidence type="ECO:0000256" key="1">
    <source>
        <dbReference type="ARBA" id="ARBA00009860"/>
    </source>
</evidence>
<accession>A0AAD5XZH9</accession>
<sequence length="201" mass="23233">MATTEELEERVTVFEDPINFSIKHPLNTQWTLWFDNPNKKPQSNHWEANLKSIINFDTVEDFWGVYNHAVPPSKLPLGSNYHLFRNGIKPAWEDPKNENGGKWTISILKPKKDELLDNAWMNTMMSCIGEFSEFSEEICGAVCAVRKANDRIHLWLSCNDREKCETIGRHLKEAAGVSGENIKYEPHPKDFKEKAKPIYEV</sequence>
<evidence type="ECO:0000256" key="6">
    <source>
        <dbReference type="RuleBase" id="RU004374"/>
    </source>
</evidence>
<dbReference type="PANTHER" id="PTHR11960:SF8">
    <property type="entry name" value="EUKARYOTIC TRANSLATION INITIATION FACTOR 4E1-RELATED"/>
    <property type="match status" value="1"/>
</dbReference>
<dbReference type="InterPro" id="IPR023398">
    <property type="entry name" value="TIF_eIF4e-like"/>
</dbReference>
<dbReference type="InterPro" id="IPR001040">
    <property type="entry name" value="TIF_eIF_4E"/>
</dbReference>
<dbReference type="GO" id="GO:0006417">
    <property type="term" value="P:regulation of translation"/>
    <property type="evidence" value="ECO:0007669"/>
    <property type="project" value="UniProtKB-KW"/>
</dbReference>
<keyword evidence="2 6" id="KW-0396">Initiation factor</keyword>
<dbReference type="EMBL" id="JADGJW010000008">
    <property type="protein sequence ID" value="KAJ3227948.1"/>
    <property type="molecule type" value="Genomic_DNA"/>
</dbReference>
<proteinExistence type="inferred from homology"/>
<dbReference type="SUPFAM" id="SSF55418">
    <property type="entry name" value="eIF4e-like"/>
    <property type="match status" value="1"/>
</dbReference>
<dbReference type="Gene3D" id="3.30.760.10">
    <property type="entry name" value="RNA Cap, Translation Initiation Factor Eif4e"/>
    <property type="match status" value="1"/>
</dbReference>
<dbReference type="GO" id="GO:0016281">
    <property type="term" value="C:eukaryotic translation initiation factor 4F complex"/>
    <property type="evidence" value="ECO:0007669"/>
    <property type="project" value="TreeGrafter"/>
</dbReference>